<keyword evidence="6" id="KW-0732">Signal</keyword>
<dbReference type="GO" id="GO:0016787">
    <property type="term" value="F:hydrolase activity"/>
    <property type="evidence" value="ECO:0007669"/>
    <property type="project" value="UniProtKB-KW"/>
</dbReference>
<comment type="caution">
    <text evidence="8">The sequence shown here is derived from an EMBL/GenBank/DDBJ whole genome shotgun (WGS) entry which is preliminary data.</text>
</comment>
<evidence type="ECO:0000256" key="6">
    <source>
        <dbReference type="SAM" id="SignalP"/>
    </source>
</evidence>
<dbReference type="RefSeq" id="WP_320002622.1">
    <property type="nucleotide sequence ID" value="NZ_JAUHJS010000001.1"/>
</dbReference>
<accession>A0ABT8F1H5</accession>
<proteinExistence type="inferred from homology"/>
<dbReference type="PRINTS" id="PR00110">
    <property type="entry name" value="ALPHAAMYLASE"/>
</dbReference>
<dbReference type="CDD" id="cd11316">
    <property type="entry name" value="AmyAc_bac2_AmyA"/>
    <property type="match status" value="1"/>
</dbReference>
<evidence type="ECO:0000259" key="7">
    <source>
        <dbReference type="SMART" id="SM00642"/>
    </source>
</evidence>
<dbReference type="InterPro" id="IPR045857">
    <property type="entry name" value="O16G_dom_2"/>
</dbReference>
<evidence type="ECO:0000256" key="2">
    <source>
        <dbReference type="ARBA" id="ARBA00022801"/>
    </source>
</evidence>
<evidence type="ECO:0000313" key="9">
    <source>
        <dbReference type="Proteomes" id="UP001168552"/>
    </source>
</evidence>
<keyword evidence="3 5" id="KW-0326">Glycosidase</keyword>
<dbReference type="Gene3D" id="3.90.400.10">
    <property type="entry name" value="Oligo-1,6-glucosidase, Domain 2"/>
    <property type="match status" value="1"/>
</dbReference>
<feature type="domain" description="Glycosyl hydrolase family 13 catalytic" evidence="7">
    <location>
        <begin position="44"/>
        <end position="416"/>
    </location>
</feature>
<name>A0ABT8F1H5_9BACT</name>
<dbReference type="InterPro" id="IPR006046">
    <property type="entry name" value="Alpha_amylase"/>
</dbReference>
<dbReference type="SUPFAM" id="SSF51445">
    <property type="entry name" value="(Trans)glycosidases"/>
    <property type="match status" value="1"/>
</dbReference>
<evidence type="ECO:0000256" key="5">
    <source>
        <dbReference type="RuleBase" id="RU361134"/>
    </source>
</evidence>
<gene>
    <name evidence="8" type="ORF">QWY31_01220</name>
</gene>
<dbReference type="EC" id="3.2.1.1" evidence="5"/>
<dbReference type="EMBL" id="JAUHJS010000001">
    <property type="protein sequence ID" value="MDN4164096.1"/>
    <property type="molecule type" value="Genomic_DNA"/>
</dbReference>
<dbReference type="Gene3D" id="3.20.20.80">
    <property type="entry name" value="Glycosidases"/>
    <property type="match status" value="1"/>
</dbReference>
<dbReference type="Pfam" id="PF00128">
    <property type="entry name" value="Alpha-amylase"/>
    <property type="match status" value="1"/>
</dbReference>
<comment type="similarity">
    <text evidence="1 4">Belongs to the glycosyl hydrolase 13 family.</text>
</comment>
<dbReference type="InterPro" id="IPR006047">
    <property type="entry name" value="GH13_cat_dom"/>
</dbReference>
<dbReference type="InterPro" id="IPR056300">
    <property type="entry name" value="SusG-like_C"/>
</dbReference>
<evidence type="ECO:0000256" key="1">
    <source>
        <dbReference type="ARBA" id="ARBA00008061"/>
    </source>
</evidence>
<dbReference type="PROSITE" id="PS51257">
    <property type="entry name" value="PROKAR_LIPOPROTEIN"/>
    <property type="match status" value="1"/>
</dbReference>
<evidence type="ECO:0000256" key="3">
    <source>
        <dbReference type="ARBA" id="ARBA00023295"/>
    </source>
</evidence>
<dbReference type="Proteomes" id="UP001168552">
    <property type="component" value="Unassembled WGS sequence"/>
</dbReference>
<keyword evidence="2 5" id="KW-0378">Hydrolase</keyword>
<dbReference type="PANTHER" id="PTHR10357:SF179">
    <property type="entry name" value="NEUTRAL AND BASIC AMINO ACID TRANSPORT PROTEIN RBAT"/>
    <property type="match status" value="1"/>
</dbReference>
<dbReference type="SMART" id="SM00642">
    <property type="entry name" value="Aamy"/>
    <property type="match status" value="1"/>
</dbReference>
<protein>
    <recommendedName>
        <fullName evidence="5">Alpha-amylase</fullName>
        <ecNumber evidence="5">3.2.1.1</ecNumber>
    </recommendedName>
</protein>
<dbReference type="InterPro" id="IPR017853">
    <property type="entry name" value="GH"/>
</dbReference>
<feature type="signal peptide" evidence="6">
    <location>
        <begin position="1"/>
        <end position="20"/>
    </location>
</feature>
<evidence type="ECO:0000313" key="8">
    <source>
        <dbReference type="EMBL" id="MDN4164096.1"/>
    </source>
</evidence>
<reference evidence="8" key="1">
    <citation type="submission" date="2023-06" db="EMBL/GenBank/DDBJ databases">
        <title>Cytophagales bacterium Strain LB-30, isolated from soil.</title>
        <authorList>
            <person name="Liu B."/>
        </authorList>
    </citation>
    <scope>NUCLEOTIDE SEQUENCE</scope>
    <source>
        <strain evidence="8">LB-30</strain>
    </source>
</reference>
<keyword evidence="5" id="KW-0119">Carbohydrate metabolism</keyword>
<dbReference type="Pfam" id="PF23915">
    <property type="entry name" value="SusG_C"/>
    <property type="match status" value="1"/>
</dbReference>
<dbReference type="SUPFAM" id="SSF51011">
    <property type="entry name" value="Glycosyl hydrolase domain"/>
    <property type="match status" value="1"/>
</dbReference>
<feature type="chain" id="PRO_5046786514" description="Alpha-amylase" evidence="6">
    <location>
        <begin position="21"/>
        <end position="531"/>
    </location>
</feature>
<organism evidence="8 9">
    <name type="scientific">Shiella aurantiaca</name>
    <dbReference type="NCBI Taxonomy" id="3058365"/>
    <lineage>
        <taxon>Bacteria</taxon>
        <taxon>Pseudomonadati</taxon>
        <taxon>Bacteroidota</taxon>
        <taxon>Cytophagia</taxon>
        <taxon>Cytophagales</taxon>
        <taxon>Shiellaceae</taxon>
        <taxon>Shiella</taxon>
    </lineage>
</organism>
<comment type="catalytic activity">
    <reaction evidence="5">
        <text>Endohydrolysis of (1-&gt;4)-alpha-D-glucosidic linkages in polysaccharides containing three or more (1-&gt;4)-alpha-linked D-glucose units.</text>
        <dbReference type="EC" id="3.2.1.1"/>
    </reaction>
</comment>
<keyword evidence="9" id="KW-1185">Reference proteome</keyword>
<sequence length="531" mass="60440">MRTFHWLGAGAILLSLSACSVPEKNTQNDMAAYSPQWPDAPMYEIFVQSFADSNGDSIGDIKGMTAKLDYLQDLGIKGLWLMPMSPSPSYHKYDVTDYYGIHPDYGTLEDFKNFVQEAHKRDIKVVIDLVVNHTAYDHPWFQEALKDKNSPYRDYYVWAKEQDIKDQIAKKETHFDSDNINQWHKAPGNEELYYGYFWGGMPDLNFDNPKVKEEVFNIGRFWLQEVQVDGFRLDAARHIFPDERATDNHNFWVEFKAEMQKIKPDVYTVGEIWSKMEVTAPYAKGFSAFFNFDLAFGILESVNNEKNTAISIAGHSYETRNDVSLISALELSRKTFFGINPDFHDAIFLTNHDQNRVMSVLGGNVEKAKLAASILLTLPGTPYLYYGEEIGMLGTKPDPEIREPFLWDVKAKDAIRTAWTPSRQTNDSTVRPLAVQMADSTSLFAHYKNLLKVRNASEVLSIGEVKGVDLNNVALMAYTRYTATDSLLVIHNLSSEAQAIRLPAGWKNAQAHFGILNKQQLDARKTLILHQ</sequence>
<dbReference type="PANTHER" id="PTHR10357">
    <property type="entry name" value="ALPHA-AMYLASE FAMILY MEMBER"/>
    <property type="match status" value="1"/>
</dbReference>
<evidence type="ECO:0000256" key="4">
    <source>
        <dbReference type="RuleBase" id="RU003615"/>
    </source>
</evidence>